<organism evidence="3 4">
    <name type="scientific">Roseibaca calidilacus</name>
    <dbReference type="NCBI Taxonomy" id="1666912"/>
    <lineage>
        <taxon>Bacteria</taxon>
        <taxon>Pseudomonadati</taxon>
        <taxon>Pseudomonadota</taxon>
        <taxon>Alphaproteobacteria</taxon>
        <taxon>Rhodobacterales</taxon>
        <taxon>Paracoccaceae</taxon>
        <taxon>Roseinatronobacter</taxon>
    </lineage>
</organism>
<gene>
    <name evidence="2" type="ORF">Ga0058931_0158</name>
    <name evidence="3" type="ORF">HLUCCA05_12425</name>
</gene>
<comment type="caution">
    <text evidence="3">The sequence shown here is derived from an EMBL/GenBank/DDBJ whole genome shotgun (WGS) entry which is preliminary data.</text>
</comment>
<feature type="domain" description="NAD-dependent epimerase/dehydratase" evidence="1">
    <location>
        <begin position="4"/>
        <end position="153"/>
    </location>
</feature>
<proteinExistence type="predicted"/>
<dbReference type="InterPro" id="IPR036291">
    <property type="entry name" value="NAD(P)-bd_dom_sf"/>
</dbReference>
<evidence type="ECO:0000313" key="2">
    <source>
        <dbReference type="EMBL" id="CUX79475.1"/>
    </source>
</evidence>
<evidence type="ECO:0000313" key="5">
    <source>
        <dbReference type="Proteomes" id="UP000182045"/>
    </source>
</evidence>
<dbReference type="AlphaFoldDB" id="A0A0P7WIM4"/>
<reference evidence="3 4" key="1">
    <citation type="submission" date="2015-09" db="EMBL/GenBank/DDBJ databases">
        <title>Identification and resolution of microdiversity through metagenomic sequencing of parallel consortia.</title>
        <authorList>
            <person name="Nelson W.C."/>
            <person name="Romine M.F."/>
            <person name="Lindemann S.R."/>
        </authorList>
    </citation>
    <scope>NUCLEOTIDE SEQUENCE [LARGE SCALE GENOMIC DNA]</scope>
    <source>
        <strain evidence="3">HL-91</strain>
    </source>
</reference>
<dbReference type="InterPro" id="IPR001509">
    <property type="entry name" value="Epimerase_deHydtase"/>
</dbReference>
<dbReference type="OrthoDB" id="7687386at2"/>
<dbReference type="STRING" id="1666912.Ga0058931_0158"/>
<dbReference type="SUPFAM" id="SSF51735">
    <property type="entry name" value="NAD(P)-binding Rossmann-fold domains"/>
    <property type="match status" value="1"/>
</dbReference>
<dbReference type="RefSeq" id="WP_072244276.1">
    <property type="nucleotide sequence ID" value="NZ_FBYC01000001.1"/>
</dbReference>
<dbReference type="EMBL" id="FBYC01000001">
    <property type="protein sequence ID" value="CUX79475.1"/>
    <property type="molecule type" value="Genomic_DNA"/>
</dbReference>
<name>A0A0P7WIM4_9RHOB</name>
<evidence type="ECO:0000313" key="3">
    <source>
        <dbReference type="EMBL" id="KPP93979.1"/>
    </source>
</evidence>
<dbReference type="Proteomes" id="UP000182045">
    <property type="component" value="Unassembled WGS sequence"/>
</dbReference>
<keyword evidence="5" id="KW-1185">Reference proteome</keyword>
<evidence type="ECO:0000313" key="4">
    <source>
        <dbReference type="Proteomes" id="UP000050413"/>
    </source>
</evidence>
<dbReference type="Proteomes" id="UP000050413">
    <property type="component" value="Unassembled WGS sequence"/>
</dbReference>
<accession>A0A0P7WIM4</accession>
<dbReference type="Pfam" id="PF01370">
    <property type="entry name" value="Epimerase"/>
    <property type="match status" value="1"/>
</dbReference>
<sequence>MSRVLVMGASGRIGAYLRRVWPGLAVHAVWQYRANAPDGGFLWSPLCGPVPDCGPVDAVLCLSGGASGEGLAHTTDLALAALSAARRLGAGRVLLASSSAVYGTSPGPHDEAGPCQPASAYGAAKLGMEQAVLSQADALNVTCLRVGNVAGADALLGGLVPGRVPRLDRFADGRAPRRCYIGPLTLARVLAQLCGHPDRLPRVLNLAQPGLICMDSLLRAAGVPWVWQPAPAAALAELGMRLDRLQRLVPVKPATPDALIAEWRLTWAGHGANECL</sequence>
<reference evidence="2 5" key="2">
    <citation type="submission" date="2016-01" db="EMBL/GenBank/DDBJ databases">
        <authorList>
            <person name="Varghese N."/>
        </authorList>
    </citation>
    <scope>NUCLEOTIDE SEQUENCE [LARGE SCALE GENOMIC DNA]</scope>
    <source>
        <strain evidence="2 5">HL-91</strain>
    </source>
</reference>
<dbReference type="Gene3D" id="3.40.50.720">
    <property type="entry name" value="NAD(P)-binding Rossmann-like Domain"/>
    <property type="match status" value="1"/>
</dbReference>
<protein>
    <submittedName>
        <fullName evidence="2">NAD dependent epimerase/dehydratase family protein</fullName>
    </submittedName>
    <submittedName>
        <fullName evidence="3">UDP-glucose 4-epimerase</fullName>
    </submittedName>
</protein>
<dbReference type="EMBL" id="LJSG01000007">
    <property type="protein sequence ID" value="KPP93979.1"/>
    <property type="molecule type" value="Genomic_DNA"/>
</dbReference>
<evidence type="ECO:0000259" key="1">
    <source>
        <dbReference type="Pfam" id="PF01370"/>
    </source>
</evidence>